<keyword evidence="2" id="KW-1185">Reference proteome</keyword>
<accession>A0A8H6YB58</accession>
<name>A0A8H6YB58_9AGAR</name>
<gene>
    <name evidence="1" type="ORF">MVEN_00984800</name>
</gene>
<reference evidence="1" key="1">
    <citation type="submission" date="2020-05" db="EMBL/GenBank/DDBJ databases">
        <title>Mycena genomes resolve the evolution of fungal bioluminescence.</title>
        <authorList>
            <person name="Tsai I.J."/>
        </authorList>
    </citation>
    <scope>NUCLEOTIDE SEQUENCE</scope>
    <source>
        <strain evidence="1">CCC161011</strain>
    </source>
</reference>
<evidence type="ECO:0000313" key="2">
    <source>
        <dbReference type="Proteomes" id="UP000620124"/>
    </source>
</evidence>
<sequence>MEDFKARIKELLGTDFTINIKAEEVWAYAQEGNTSAGTCFAGYVEGFISALKNFINKYEENGKTYFNNAVNPLGEKGETISSDVQEGVFRILFRHDRLGYNQSWLDESILPAVQSVPRDGFSLSAKHSIEHDYEGDIEELQQEINTICGTVFTLDPNFEENYKVLSGTKETFNNDNYWESRIGAVALSYFKGLKYQLERQGFKDDDMLQEGLQEGVESKTFRIRVVPETKKTTETVIEEGVVYLQCAPKRWGYNSNDMGEDLLNLL</sequence>
<dbReference type="AlphaFoldDB" id="A0A8H6YB58"/>
<dbReference type="Proteomes" id="UP000620124">
    <property type="component" value="Unassembled WGS sequence"/>
</dbReference>
<comment type="caution">
    <text evidence="1">The sequence shown here is derived from an EMBL/GenBank/DDBJ whole genome shotgun (WGS) entry which is preliminary data.</text>
</comment>
<proteinExistence type="predicted"/>
<dbReference type="EMBL" id="JACAZI010000007">
    <property type="protein sequence ID" value="KAF7356513.1"/>
    <property type="molecule type" value="Genomic_DNA"/>
</dbReference>
<evidence type="ECO:0000313" key="1">
    <source>
        <dbReference type="EMBL" id="KAF7356513.1"/>
    </source>
</evidence>
<organism evidence="1 2">
    <name type="scientific">Mycena venus</name>
    <dbReference type="NCBI Taxonomy" id="2733690"/>
    <lineage>
        <taxon>Eukaryota</taxon>
        <taxon>Fungi</taxon>
        <taxon>Dikarya</taxon>
        <taxon>Basidiomycota</taxon>
        <taxon>Agaricomycotina</taxon>
        <taxon>Agaricomycetes</taxon>
        <taxon>Agaricomycetidae</taxon>
        <taxon>Agaricales</taxon>
        <taxon>Marasmiineae</taxon>
        <taxon>Mycenaceae</taxon>
        <taxon>Mycena</taxon>
    </lineage>
</organism>
<protein>
    <submittedName>
        <fullName evidence="1">Uncharacterized protein</fullName>
    </submittedName>
</protein>
<dbReference type="OrthoDB" id="2364174at2759"/>